<evidence type="ECO:0000313" key="4">
    <source>
        <dbReference type="Proteomes" id="UP001642409"/>
    </source>
</evidence>
<protein>
    <submittedName>
        <fullName evidence="2">von Willebrand factor type A domain-containing protein</fullName>
    </submittedName>
    <submittedName>
        <fullName evidence="3">von_Willebrand factor type A domain-containing protein</fullName>
    </submittedName>
</protein>
<dbReference type="EMBL" id="CATOUU010001090">
    <property type="protein sequence ID" value="CAI9971180.1"/>
    <property type="molecule type" value="Genomic_DNA"/>
</dbReference>
<dbReference type="Gene3D" id="3.40.50.410">
    <property type="entry name" value="von Willebrand factor, type A domain"/>
    <property type="match status" value="1"/>
</dbReference>
<proteinExistence type="predicted"/>
<evidence type="ECO:0000259" key="1">
    <source>
        <dbReference type="PROSITE" id="PS50234"/>
    </source>
</evidence>
<dbReference type="InterPro" id="IPR036465">
    <property type="entry name" value="vWFA_dom_sf"/>
</dbReference>
<dbReference type="InterPro" id="IPR002035">
    <property type="entry name" value="VWF_A"/>
</dbReference>
<comment type="caution">
    <text evidence="2">The sequence shown here is derived from an EMBL/GenBank/DDBJ whole genome shotgun (WGS) entry which is preliminary data.</text>
</comment>
<dbReference type="PROSITE" id="PS50234">
    <property type="entry name" value="VWFA"/>
    <property type="match status" value="1"/>
</dbReference>
<dbReference type="Proteomes" id="UP001642409">
    <property type="component" value="Unassembled WGS sequence"/>
</dbReference>
<dbReference type="EMBL" id="CAXDID020000034">
    <property type="protein sequence ID" value="CAL5995914.1"/>
    <property type="molecule type" value="Genomic_DNA"/>
</dbReference>
<evidence type="ECO:0000313" key="2">
    <source>
        <dbReference type="EMBL" id="CAI9971180.1"/>
    </source>
</evidence>
<reference evidence="3 4" key="2">
    <citation type="submission" date="2024-07" db="EMBL/GenBank/DDBJ databases">
        <authorList>
            <person name="Akdeniz Z."/>
        </authorList>
    </citation>
    <scope>NUCLEOTIDE SEQUENCE [LARGE SCALE GENOMIC DNA]</scope>
</reference>
<organism evidence="2">
    <name type="scientific">Hexamita inflata</name>
    <dbReference type="NCBI Taxonomy" id="28002"/>
    <lineage>
        <taxon>Eukaryota</taxon>
        <taxon>Metamonada</taxon>
        <taxon>Diplomonadida</taxon>
        <taxon>Hexamitidae</taxon>
        <taxon>Hexamitinae</taxon>
        <taxon>Hexamita</taxon>
    </lineage>
</organism>
<dbReference type="Pfam" id="PF00092">
    <property type="entry name" value="VWA"/>
    <property type="match status" value="1"/>
</dbReference>
<dbReference type="SUPFAM" id="SSF53300">
    <property type="entry name" value="vWA-like"/>
    <property type="match status" value="1"/>
</dbReference>
<sequence length="276" mass="30704">MKEDLMEVVAILDMSGSMSSLAHDTIGGFNAYLSQLREQAKDIKITLIVFNTQSSVVWNHQNVKSSQNLGTNIYRPDGGTALYDALGTAINNMKSHIQELSEAHKPGKVSFFVTTDGEENSSSSYNISQVKQLITNATEDDKWEFMFAGANIDAHAAGQQLGFQAQNIANICNDGVGQSAVYAAMAAKQVCCDMEECCLQDIYDEKEEYCRQIGGNKDYNVQIDTQQVTKNIWQSVGAKLIMMIKQISVKLKSARCELDIQIFCQFHFFFVVNMNI</sequence>
<feature type="domain" description="VWFA" evidence="1">
    <location>
        <begin position="7"/>
        <end position="202"/>
    </location>
</feature>
<name>A0AA86RRB6_9EUKA</name>
<dbReference type="CDD" id="cd00198">
    <property type="entry name" value="vWFA"/>
    <property type="match status" value="1"/>
</dbReference>
<accession>A0AA86RRB6</accession>
<reference evidence="2" key="1">
    <citation type="submission" date="2023-06" db="EMBL/GenBank/DDBJ databases">
        <authorList>
            <person name="Kurt Z."/>
        </authorList>
    </citation>
    <scope>NUCLEOTIDE SEQUENCE</scope>
</reference>
<keyword evidence="4" id="KW-1185">Reference proteome</keyword>
<dbReference type="AlphaFoldDB" id="A0AA86RRB6"/>
<gene>
    <name evidence="3" type="ORF">HINF_LOCUS14366</name>
    <name evidence="2" type="ORF">HINF_LOCUS58825</name>
</gene>
<evidence type="ECO:0000313" key="3">
    <source>
        <dbReference type="EMBL" id="CAL5995914.1"/>
    </source>
</evidence>